<gene>
    <name evidence="2" type="ORF">METZ01_LOCUS478295</name>
</gene>
<reference evidence="2" key="1">
    <citation type="submission" date="2018-05" db="EMBL/GenBank/DDBJ databases">
        <authorList>
            <person name="Lanie J.A."/>
            <person name="Ng W.-L."/>
            <person name="Kazmierczak K.M."/>
            <person name="Andrzejewski T.M."/>
            <person name="Davidsen T.M."/>
            <person name="Wayne K.J."/>
            <person name="Tettelin H."/>
            <person name="Glass J.I."/>
            <person name="Rusch D."/>
            <person name="Podicherti R."/>
            <person name="Tsui H.-C.T."/>
            <person name="Winkler M.E."/>
        </authorList>
    </citation>
    <scope>NUCLEOTIDE SEQUENCE</scope>
</reference>
<feature type="transmembrane region" description="Helical" evidence="1">
    <location>
        <begin position="13"/>
        <end position="32"/>
    </location>
</feature>
<proteinExistence type="predicted"/>
<feature type="non-terminal residue" evidence="2">
    <location>
        <position position="120"/>
    </location>
</feature>
<accession>A0A383BZV5</accession>
<keyword evidence="1" id="KW-1133">Transmembrane helix</keyword>
<name>A0A383BZV5_9ZZZZ</name>
<organism evidence="2">
    <name type="scientific">marine metagenome</name>
    <dbReference type="NCBI Taxonomy" id="408172"/>
    <lineage>
        <taxon>unclassified sequences</taxon>
        <taxon>metagenomes</taxon>
        <taxon>ecological metagenomes</taxon>
    </lineage>
</organism>
<evidence type="ECO:0000313" key="2">
    <source>
        <dbReference type="EMBL" id="SVE25441.1"/>
    </source>
</evidence>
<dbReference type="EMBL" id="UINC01204626">
    <property type="protein sequence ID" value="SVE25441.1"/>
    <property type="molecule type" value="Genomic_DNA"/>
</dbReference>
<dbReference type="AlphaFoldDB" id="A0A383BZV5"/>
<evidence type="ECO:0000256" key="1">
    <source>
        <dbReference type="SAM" id="Phobius"/>
    </source>
</evidence>
<protein>
    <submittedName>
        <fullName evidence="2">Uncharacterized protein</fullName>
    </submittedName>
</protein>
<sequence length="120" mass="13442">MYAVRGPSLGTKLLILMSFALVVIPWFSYLYLSEMEGFLVDSQANAQLLTAEGISTLLNGRSDLFYELPLSPEGYEQLYAHPLQKPIRIDGRNNDWEEVLEYNIGFGNLGIGDEIEPGLN</sequence>
<keyword evidence="1" id="KW-0472">Membrane</keyword>
<keyword evidence="1" id="KW-0812">Transmembrane</keyword>